<proteinExistence type="predicted"/>
<dbReference type="PANTHER" id="PTHR43537:SF39">
    <property type="entry name" value="HTH-TYPE TRANSCRIPTIONAL REGULATOR MCBR"/>
    <property type="match status" value="1"/>
</dbReference>
<reference evidence="7" key="1">
    <citation type="journal article" date="2019" name="Int. J. Syst. Evol. Microbiol.">
        <title>The Global Catalogue of Microorganisms (GCM) 10K type strain sequencing project: providing services to taxonomists for standard genome sequencing and annotation.</title>
        <authorList>
            <consortium name="The Broad Institute Genomics Platform"/>
            <consortium name="The Broad Institute Genome Sequencing Center for Infectious Disease"/>
            <person name="Wu L."/>
            <person name="Ma J."/>
        </authorList>
    </citation>
    <scope>NUCLEOTIDE SEQUENCE [LARGE SCALE GENOMIC DNA]</scope>
    <source>
        <strain evidence="7">JCM 18014</strain>
    </source>
</reference>
<gene>
    <name evidence="6" type="ORF">GCM10023208_04730</name>
</gene>
<dbReference type="InterPro" id="IPR036390">
    <property type="entry name" value="WH_DNA-bd_sf"/>
</dbReference>
<feature type="domain" description="HTH gntR-type" evidence="5">
    <location>
        <begin position="38"/>
        <end position="105"/>
    </location>
</feature>
<keyword evidence="7" id="KW-1185">Reference proteome</keyword>
<name>A0ABP9K1D4_9SPHN</name>
<dbReference type="InterPro" id="IPR011711">
    <property type="entry name" value="GntR_C"/>
</dbReference>
<evidence type="ECO:0000256" key="2">
    <source>
        <dbReference type="ARBA" id="ARBA00023125"/>
    </source>
</evidence>
<dbReference type="SMART" id="SM00345">
    <property type="entry name" value="HTH_GNTR"/>
    <property type="match status" value="1"/>
</dbReference>
<dbReference type="Pfam" id="PF00392">
    <property type="entry name" value="GntR"/>
    <property type="match status" value="1"/>
</dbReference>
<dbReference type="InterPro" id="IPR036388">
    <property type="entry name" value="WH-like_DNA-bd_sf"/>
</dbReference>
<dbReference type="SUPFAM" id="SSF48008">
    <property type="entry name" value="GntR ligand-binding domain-like"/>
    <property type="match status" value="1"/>
</dbReference>
<keyword evidence="2" id="KW-0238">DNA-binding</keyword>
<evidence type="ECO:0000256" key="3">
    <source>
        <dbReference type="ARBA" id="ARBA00023163"/>
    </source>
</evidence>
<dbReference type="SUPFAM" id="SSF46785">
    <property type="entry name" value="Winged helix' DNA-binding domain"/>
    <property type="match status" value="1"/>
</dbReference>
<keyword evidence="3" id="KW-0804">Transcription</keyword>
<dbReference type="Gene3D" id="1.20.120.530">
    <property type="entry name" value="GntR ligand-binding domain-like"/>
    <property type="match status" value="1"/>
</dbReference>
<dbReference type="PANTHER" id="PTHR43537">
    <property type="entry name" value="TRANSCRIPTIONAL REGULATOR, GNTR FAMILY"/>
    <property type="match status" value="1"/>
</dbReference>
<dbReference type="SMART" id="SM00895">
    <property type="entry name" value="FCD"/>
    <property type="match status" value="1"/>
</dbReference>
<accession>A0ABP9K1D4</accession>
<dbReference type="InterPro" id="IPR000524">
    <property type="entry name" value="Tscrpt_reg_HTH_GntR"/>
</dbReference>
<feature type="region of interest" description="Disordered" evidence="4">
    <location>
        <begin position="1"/>
        <end position="36"/>
    </location>
</feature>
<dbReference type="Pfam" id="PF07729">
    <property type="entry name" value="FCD"/>
    <property type="match status" value="1"/>
</dbReference>
<dbReference type="PROSITE" id="PS50949">
    <property type="entry name" value="HTH_GNTR"/>
    <property type="match status" value="1"/>
</dbReference>
<sequence length="267" mass="29975">MAPRYHQGVTQEAPRTSAGAKPENGDEPAARPVEGAHQTLAQKIYLDLRADIMMGRIGPGESLTIRGLATHYAVSAMPVREALRRLISEQALEMQDNRRVRIATMTMDRFEDLLAARVTLETEAAMRAFDFIDKDRLTLLEQIDEELTQASKAKEYDRWMERNLAFHSCIYEARPASAFVSLIESVWLQMGPFMRRALVEIRNHYPVDRHIEALQAIRNRDRLALKIAIEADIRDGISHIGSQLINDDARNAASGKGKGNANGRGGR</sequence>
<dbReference type="Gene3D" id="1.10.10.10">
    <property type="entry name" value="Winged helix-like DNA-binding domain superfamily/Winged helix DNA-binding domain"/>
    <property type="match status" value="1"/>
</dbReference>
<organism evidence="6 7">
    <name type="scientific">Erythrobacter westpacificensis</name>
    <dbReference type="NCBI Taxonomy" id="1055231"/>
    <lineage>
        <taxon>Bacteria</taxon>
        <taxon>Pseudomonadati</taxon>
        <taxon>Pseudomonadota</taxon>
        <taxon>Alphaproteobacteria</taxon>
        <taxon>Sphingomonadales</taxon>
        <taxon>Erythrobacteraceae</taxon>
        <taxon>Erythrobacter/Porphyrobacter group</taxon>
        <taxon>Erythrobacter</taxon>
    </lineage>
</organism>
<comment type="caution">
    <text evidence="6">The sequence shown here is derived from an EMBL/GenBank/DDBJ whole genome shotgun (WGS) entry which is preliminary data.</text>
</comment>
<evidence type="ECO:0000313" key="7">
    <source>
        <dbReference type="Proteomes" id="UP001500518"/>
    </source>
</evidence>
<evidence type="ECO:0000256" key="1">
    <source>
        <dbReference type="ARBA" id="ARBA00023015"/>
    </source>
</evidence>
<evidence type="ECO:0000256" key="4">
    <source>
        <dbReference type="SAM" id="MobiDB-lite"/>
    </source>
</evidence>
<evidence type="ECO:0000259" key="5">
    <source>
        <dbReference type="PROSITE" id="PS50949"/>
    </source>
</evidence>
<dbReference type="Proteomes" id="UP001500518">
    <property type="component" value="Unassembled WGS sequence"/>
</dbReference>
<dbReference type="InterPro" id="IPR008920">
    <property type="entry name" value="TF_FadR/GntR_C"/>
</dbReference>
<evidence type="ECO:0000313" key="6">
    <source>
        <dbReference type="EMBL" id="GAA5047937.1"/>
    </source>
</evidence>
<dbReference type="EMBL" id="BAABHV010000004">
    <property type="protein sequence ID" value="GAA5047937.1"/>
    <property type="molecule type" value="Genomic_DNA"/>
</dbReference>
<protein>
    <submittedName>
        <fullName evidence="6">GntR family transcriptional regulator</fullName>
    </submittedName>
</protein>
<keyword evidence="1" id="KW-0805">Transcription regulation</keyword>